<sequence>MPVDDSEQEQELVEEVWQRRLREAGLDETTAKAVTARLQSSQALTVGATDPETVLQQITHAIERLDLDAFDVPEAEQEAVKADLLEALEAAVDGRLDGPVALRTPGAKRTLQPTNESIDYDTDDSTRSERELVEEVWQRRLREAGLDPSTAKAVTARLQSSQALTVGSADPETVRQQITHAIERLDLDAFDVDDEISEIRSDLRAALEAALEGDLAGPIALRSPSNEPRYRPTNAAMGDATDDTGSEDPSEPGEPDQSVDSEARPDPRLGAANINFGAADHVADEADTSGQSDGIEAFAEEIGRIARSVGLTTGELQTAVTVVTGDRSVEELEEPLRSLAADLRQLVQESSVTERDLHAAVRSLENEDE</sequence>
<feature type="region of interest" description="Disordered" evidence="1">
    <location>
        <begin position="218"/>
        <end position="291"/>
    </location>
</feature>
<dbReference type="RefSeq" id="WP_246976457.1">
    <property type="nucleotide sequence ID" value="NZ_CP095398.1"/>
</dbReference>
<name>A0ABD5P3G0_9EURY</name>
<feature type="compositionally biased region" description="Acidic residues" evidence="1">
    <location>
        <begin position="240"/>
        <end position="259"/>
    </location>
</feature>
<dbReference type="AlphaFoldDB" id="A0ABD5P3G0"/>
<evidence type="ECO:0000256" key="1">
    <source>
        <dbReference type="SAM" id="MobiDB-lite"/>
    </source>
</evidence>
<proteinExistence type="predicted"/>
<reference evidence="2 3" key="1">
    <citation type="journal article" date="2014" name="Int. J. Syst. Evol. Microbiol.">
        <title>Complete genome sequence of Corynebacterium casei LMG S-19264T (=DSM 44701T), isolated from a smear-ripened cheese.</title>
        <authorList>
            <consortium name="US DOE Joint Genome Institute (JGI-PGF)"/>
            <person name="Walter F."/>
            <person name="Albersmeier A."/>
            <person name="Kalinowski J."/>
            <person name="Ruckert C."/>
        </authorList>
    </citation>
    <scope>NUCLEOTIDE SEQUENCE [LARGE SCALE GENOMIC DNA]</scope>
    <source>
        <strain evidence="2 3">IBRC-M 10912</strain>
    </source>
</reference>
<organism evidence="2 3">
    <name type="scientific">Natribaculum luteum</name>
    <dbReference type="NCBI Taxonomy" id="1586232"/>
    <lineage>
        <taxon>Archaea</taxon>
        <taxon>Methanobacteriati</taxon>
        <taxon>Methanobacteriota</taxon>
        <taxon>Stenosarchaea group</taxon>
        <taxon>Halobacteria</taxon>
        <taxon>Halobacteriales</taxon>
        <taxon>Natrialbaceae</taxon>
        <taxon>Natribaculum</taxon>
    </lineage>
</organism>
<dbReference type="GeneID" id="71856082"/>
<evidence type="ECO:0000313" key="2">
    <source>
        <dbReference type="EMBL" id="MFC4248713.1"/>
    </source>
</evidence>
<protein>
    <submittedName>
        <fullName evidence="2">Uncharacterized protein</fullName>
    </submittedName>
</protein>
<gene>
    <name evidence="2" type="ORF">ACFOZ7_17570</name>
</gene>
<dbReference type="EMBL" id="JBHSDJ010000127">
    <property type="protein sequence ID" value="MFC4248713.1"/>
    <property type="molecule type" value="Genomic_DNA"/>
</dbReference>
<dbReference type="Proteomes" id="UP001595821">
    <property type="component" value="Unassembled WGS sequence"/>
</dbReference>
<comment type="caution">
    <text evidence="2">The sequence shown here is derived from an EMBL/GenBank/DDBJ whole genome shotgun (WGS) entry which is preliminary data.</text>
</comment>
<accession>A0ABD5P3G0</accession>
<evidence type="ECO:0000313" key="3">
    <source>
        <dbReference type="Proteomes" id="UP001595821"/>
    </source>
</evidence>